<evidence type="ECO:0000256" key="3">
    <source>
        <dbReference type="ARBA" id="ARBA00022963"/>
    </source>
</evidence>
<keyword evidence="4" id="KW-0443">Lipid metabolism</keyword>
<accession>A0A9P7K2I4</accession>
<dbReference type="GO" id="GO:0003847">
    <property type="term" value="F:1-alkyl-2-acetylglycerophosphocholine esterase activity"/>
    <property type="evidence" value="ECO:0007669"/>
    <property type="project" value="UniProtKB-EC"/>
</dbReference>
<sequence>MLFLSDVPGRFPVGATTFLTRARSPHIVGSLKLSKNVLEPALKLEEVAFTAYYPADTSRPTRKGLDWLIRPVKDSLDGFVKFSNLPYWVLWPVVYIFGALIKIPVYLNAPLAHPGKAGLPRGDKMQWPMVIFSHGLGGSRTAYSQICTRMAASGKVVISMEHRDGTGPCISRIQGANGTYQEKSRLYYNDDDIFFDDIAENASPLPLRTDQLEFRREEIYMAYQVFCQFLQNNPSELDTIDNSQIDYTSWTSVDPSGKGPICFDANITLAGHSFGGCTVLSILSSNPPPEYTHLPITHALILDPWLEPLPEPGPLPLETLRQGALIDNDKTHPQMLVINSEVFTLWKDHYARLENIMRVWEPQGKRILTL</sequence>
<reference evidence="5" key="2">
    <citation type="submission" date="2021-10" db="EMBL/GenBank/DDBJ databases">
        <title>Phylogenomics reveals ancestral predisposition of the termite-cultivated fungus Termitomyces towards a domesticated lifestyle.</title>
        <authorList>
            <person name="Auxier B."/>
            <person name="Grum-Grzhimaylo A."/>
            <person name="Cardenas M.E."/>
            <person name="Lodge J.D."/>
            <person name="Laessoe T."/>
            <person name="Pedersen O."/>
            <person name="Smith M.E."/>
            <person name="Kuyper T.W."/>
            <person name="Franco-Molano E.A."/>
            <person name="Baroni T.J."/>
            <person name="Aanen D.K."/>
        </authorList>
    </citation>
    <scope>NUCLEOTIDE SEQUENCE</scope>
    <source>
        <strain evidence="5">D49</strain>
    </source>
</reference>
<gene>
    <name evidence="5" type="ORF">H0H81_004006</name>
</gene>
<evidence type="ECO:0000256" key="2">
    <source>
        <dbReference type="ARBA" id="ARBA00022801"/>
    </source>
</evidence>
<evidence type="ECO:0000256" key="1">
    <source>
        <dbReference type="ARBA" id="ARBA00013201"/>
    </source>
</evidence>
<dbReference type="Pfam" id="PF03403">
    <property type="entry name" value="PAF-AH_p_II"/>
    <property type="match status" value="1"/>
</dbReference>
<keyword evidence="2" id="KW-0378">Hydrolase</keyword>
<organism evidence="5 6">
    <name type="scientific">Sphagnurus paluster</name>
    <dbReference type="NCBI Taxonomy" id="117069"/>
    <lineage>
        <taxon>Eukaryota</taxon>
        <taxon>Fungi</taxon>
        <taxon>Dikarya</taxon>
        <taxon>Basidiomycota</taxon>
        <taxon>Agaricomycotina</taxon>
        <taxon>Agaricomycetes</taxon>
        <taxon>Agaricomycetidae</taxon>
        <taxon>Agaricales</taxon>
        <taxon>Tricholomatineae</taxon>
        <taxon>Lyophyllaceae</taxon>
        <taxon>Sphagnurus</taxon>
    </lineage>
</organism>
<dbReference type="InterPro" id="IPR029058">
    <property type="entry name" value="AB_hydrolase_fold"/>
</dbReference>
<dbReference type="EMBL" id="JABCKI010006751">
    <property type="protein sequence ID" value="KAG5633990.1"/>
    <property type="molecule type" value="Genomic_DNA"/>
</dbReference>
<protein>
    <recommendedName>
        <fullName evidence="1">1-alkyl-2-acetylglycerophosphocholine esterase</fullName>
        <ecNumber evidence="1">3.1.1.47</ecNumber>
    </recommendedName>
</protein>
<keyword evidence="6" id="KW-1185">Reference proteome</keyword>
<dbReference type="SUPFAM" id="SSF53474">
    <property type="entry name" value="alpha/beta-Hydrolases"/>
    <property type="match status" value="1"/>
</dbReference>
<dbReference type="PANTHER" id="PTHR10272">
    <property type="entry name" value="PLATELET-ACTIVATING FACTOR ACETYLHYDROLASE"/>
    <property type="match status" value="1"/>
</dbReference>
<dbReference type="EC" id="3.1.1.47" evidence="1"/>
<evidence type="ECO:0000256" key="4">
    <source>
        <dbReference type="ARBA" id="ARBA00023098"/>
    </source>
</evidence>
<evidence type="ECO:0000313" key="5">
    <source>
        <dbReference type="EMBL" id="KAG5633990.1"/>
    </source>
</evidence>
<evidence type="ECO:0000313" key="6">
    <source>
        <dbReference type="Proteomes" id="UP000717328"/>
    </source>
</evidence>
<dbReference type="GO" id="GO:0016042">
    <property type="term" value="P:lipid catabolic process"/>
    <property type="evidence" value="ECO:0007669"/>
    <property type="project" value="UniProtKB-KW"/>
</dbReference>
<comment type="caution">
    <text evidence="5">The sequence shown here is derived from an EMBL/GenBank/DDBJ whole genome shotgun (WGS) entry which is preliminary data.</text>
</comment>
<proteinExistence type="predicted"/>
<dbReference type="Proteomes" id="UP000717328">
    <property type="component" value="Unassembled WGS sequence"/>
</dbReference>
<name>A0A9P7K2I4_9AGAR</name>
<dbReference type="Gene3D" id="3.40.50.1820">
    <property type="entry name" value="alpha/beta hydrolase"/>
    <property type="match status" value="1"/>
</dbReference>
<dbReference type="OrthoDB" id="2363873at2759"/>
<feature type="non-terminal residue" evidence="5">
    <location>
        <position position="370"/>
    </location>
</feature>
<reference evidence="5" key="1">
    <citation type="submission" date="2021-02" db="EMBL/GenBank/DDBJ databases">
        <authorList>
            <person name="Nieuwenhuis M."/>
            <person name="Van De Peppel L.J.J."/>
        </authorList>
    </citation>
    <scope>NUCLEOTIDE SEQUENCE</scope>
    <source>
        <strain evidence="5">D49</strain>
    </source>
</reference>
<dbReference type="PANTHER" id="PTHR10272:SF0">
    <property type="entry name" value="PLATELET-ACTIVATING FACTOR ACETYLHYDROLASE"/>
    <property type="match status" value="1"/>
</dbReference>
<dbReference type="AlphaFoldDB" id="A0A9P7K2I4"/>
<keyword evidence="3" id="KW-0442">Lipid degradation</keyword>